<organism evidence="10 11">
    <name type="scientific">Vibrio hippocampi</name>
    <dbReference type="NCBI Taxonomy" id="654686"/>
    <lineage>
        <taxon>Bacteria</taxon>
        <taxon>Pseudomonadati</taxon>
        <taxon>Pseudomonadota</taxon>
        <taxon>Gammaproteobacteria</taxon>
        <taxon>Vibrionales</taxon>
        <taxon>Vibrionaceae</taxon>
        <taxon>Vibrio</taxon>
    </lineage>
</organism>
<accession>A0ABM8ZH80</accession>
<dbReference type="SUPFAM" id="SSF56954">
    <property type="entry name" value="Outer membrane efflux proteins (OEP)"/>
    <property type="match status" value="1"/>
</dbReference>
<proteinExistence type="inferred from homology"/>
<keyword evidence="4" id="KW-1134">Transmembrane beta strand</keyword>
<comment type="caution">
    <text evidence="10">The sequence shown here is derived from an EMBL/GenBank/DDBJ whole genome shotgun (WGS) entry which is preliminary data.</text>
</comment>
<comment type="similarity">
    <text evidence="2">Belongs to the outer membrane factor (OMF) (TC 1.B.17) family.</text>
</comment>
<keyword evidence="6" id="KW-0472">Membrane</keyword>
<dbReference type="Gene3D" id="1.20.1600.10">
    <property type="entry name" value="Outer membrane efflux proteins (OEP)"/>
    <property type="match status" value="1"/>
</dbReference>
<dbReference type="EMBL" id="CAKLCM010000002">
    <property type="protein sequence ID" value="CAH0526039.1"/>
    <property type="molecule type" value="Genomic_DNA"/>
</dbReference>
<evidence type="ECO:0000256" key="1">
    <source>
        <dbReference type="ARBA" id="ARBA00004442"/>
    </source>
</evidence>
<evidence type="ECO:0000256" key="3">
    <source>
        <dbReference type="ARBA" id="ARBA00022448"/>
    </source>
</evidence>
<dbReference type="RefSeq" id="WP_237484474.1">
    <property type="nucleotide sequence ID" value="NZ_CAKLCM010000002.1"/>
</dbReference>
<evidence type="ECO:0000313" key="11">
    <source>
        <dbReference type="Proteomes" id="UP000838160"/>
    </source>
</evidence>
<gene>
    <name evidence="10" type="ORF">VHP8226_01525</name>
</gene>
<evidence type="ECO:0000256" key="8">
    <source>
        <dbReference type="SAM" id="Coils"/>
    </source>
</evidence>
<dbReference type="InterPro" id="IPR051906">
    <property type="entry name" value="TolC-like"/>
</dbReference>
<evidence type="ECO:0008006" key="12">
    <source>
        <dbReference type="Google" id="ProtNLM"/>
    </source>
</evidence>
<dbReference type="PANTHER" id="PTHR30026">
    <property type="entry name" value="OUTER MEMBRANE PROTEIN TOLC"/>
    <property type="match status" value="1"/>
</dbReference>
<dbReference type="InterPro" id="IPR003423">
    <property type="entry name" value="OMP_efflux"/>
</dbReference>
<name>A0ABM8ZH80_9VIBR</name>
<reference evidence="10" key="1">
    <citation type="submission" date="2021-12" db="EMBL/GenBank/DDBJ databases">
        <authorList>
            <person name="Rodrigo-Torres L."/>
            <person name="Arahal R. D."/>
            <person name="Lucena T."/>
        </authorList>
    </citation>
    <scope>NUCLEOTIDE SEQUENCE</scope>
    <source>
        <strain evidence="10">CECT 8226</strain>
    </source>
</reference>
<comment type="subcellular location">
    <subcellularLocation>
        <location evidence="1">Cell outer membrane</location>
    </subcellularLocation>
</comment>
<evidence type="ECO:0000256" key="7">
    <source>
        <dbReference type="ARBA" id="ARBA00023237"/>
    </source>
</evidence>
<keyword evidence="7" id="KW-0998">Cell outer membrane</keyword>
<keyword evidence="5" id="KW-0812">Transmembrane</keyword>
<dbReference type="Proteomes" id="UP000838160">
    <property type="component" value="Unassembled WGS sequence"/>
</dbReference>
<evidence type="ECO:0000256" key="4">
    <source>
        <dbReference type="ARBA" id="ARBA00022452"/>
    </source>
</evidence>
<keyword evidence="9" id="KW-0732">Signal</keyword>
<dbReference type="Pfam" id="PF02321">
    <property type="entry name" value="OEP"/>
    <property type="match status" value="2"/>
</dbReference>
<feature type="coiled-coil region" evidence="8">
    <location>
        <begin position="362"/>
        <end position="396"/>
    </location>
</feature>
<evidence type="ECO:0000313" key="10">
    <source>
        <dbReference type="EMBL" id="CAH0526039.1"/>
    </source>
</evidence>
<evidence type="ECO:0000256" key="9">
    <source>
        <dbReference type="SAM" id="SignalP"/>
    </source>
</evidence>
<keyword evidence="3" id="KW-0813">Transport</keyword>
<evidence type="ECO:0000256" key="5">
    <source>
        <dbReference type="ARBA" id="ARBA00022692"/>
    </source>
</evidence>
<evidence type="ECO:0000256" key="6">
    <source>
        <dbReference type="ARBA" id="ARBA00023136"/>
    </source>
</evidence>
<keyword evidence="11" id="KW-1185">Reference proteome</keyword>
<keyword evidence="8" id="KW-0175">Coiled coil</keyword>
<dbReference type="PANTHER" id="PTHR30026:SF5">
    <property type="entry name" value="ABC-TYPE EFFLUX SYSTEM SECRETIN COMPONENT"/>
    <property type="match status" value="1"/>
</dbReference>
<feature type="chain" id="PRO_5045079678" description="TolC family protein" evidence="9">
    <location>
        <begin position="22"/>
        <end position="471"/>
    </location>
</feature>
<evidence type="ECO:0000256" key="2">
    <source>
        <dbReference type="ARBA" id="ARBA00007613"/>
    </source>
</evidence>
<feature type="signal peptide" evidence="9">
    <location>
        <begin position="1"/>
        <end position="21"/>
    </location>
</feature>
<sequence>MPNGIKGLIALLVALPLPSQADSISFEQAWQLLQQNNHSLSAQKENVNRQAYLQQATDNLNYPQISISANYTRLDDDVTINGQQFADSLSGIDGATLAAINSLLPGLGGITSTIEDKDIFTSSIRAIWPIFTGGRISAAQAAAEGRKNEAESMLAMETQARYEDLSKYYFSVVLAQRVVETRTAAVQGLKQHYNNAIKLEQQGQIARVEKLQAQVSYDNAVIELNKAQRSQRIAQMALTQILGQTEPVSPTGELFINAALPQLSTFKQQTLTTYPGLSLLDAKNKQAESLLKAEQGRYYPEVYAYGDYNLYEGDSLAAQVAPDWLVGIGVSIPLVESSGRSEQVKAAKSAIYQVQYLKQQAKQDLSILVEKTYLEAEQAREEVEGLESSITLAKENLRLREKAFAQGLGRSIDVVDAQLYIAAIQTQQSAASFQYLQSLTKLLALSNQMNSFASYQYNGLSTPFTHTKDSQ</sequence>
<protein>
    <recommendedName>
        <fullName evidence="12">TolC family protein</fullName>
    </recommendedName>
</protein>